<dbReference type="PROSITE" id="PS00708">
    <property type="entry name" value="PRO_ENDOPEP_SER"/>
    <property type="match status" value="1"/>
</dbReference>
<sequence length="797" mass="90344">MFSVVSSLSSRCRSRLSWFHTKDLLLFENLPRHRFHCASTSALNFQRFQGPHLSSRKYCHPAYWKETLSLKIRKNHTSTSLHIAKEMPPINYPDIRRDESVLDEYHGQKIADPYRWMEDPDASEVQKFVEAQNNITIPYLEACKPREAIKTRLTELWNYAKYGCPFRRGDRYFYFKNTGLQNQSVLYMQRSLEEDGDVFLDPNTLSEDGTVAISTYAFSKNGAVFAYGLSGSGSDWLTIHFKNVLTGENYPETLQKVKFTSLSWTHDNVGVFYGRYSDQEGKTDGSETTSNENQKLYYHRLGTDQSEDVLVVDFPENPKWRIGAEVSDCGNYLIVTPQQDCRDNLVFFADLSEPLKTGLNKKLTLTPVVTKFEADYIYVTNTGPLMYFRTSRDAPNYRIATIDFSKPISDASWTTVVPEHPKDVLDWTACVNGDVLVTCYIQDVKNTLQIRKLEDGSLIKDFTLEVGTIMGYSGRKEDSELFFQFASFLTPAKILYVDLKSESLEPKVVREVTLKGFNPSDFETTQVFYDSKDGTKIPMFIVHKKDLVKNGNNPCLLYGYGGFNISVQPTFSVTRIVLMQHMGGVFAIANIRGGGEYGESWHNGGRLLNKQNGFDDFQAAAQYLIDNKYTSSKKLAIQGASNGGLLVGACVNQRPDLFGAAIAQVGVMDMLRFHKFTIGYAWCSDYGCSDEAEHFENLLKFSPIHNVKLPENPNVQYPSVLLLTADHDDRVVPLHSYKFIAEIQTKIGKNPRQENPLLIRIETKAGHGAGKPTAKIIEEHTDILSFMTQTLGLQFQL</sequence>
<name>A0ABP1Q224_9HEXA</name>
<dbReference type="InterPro" id="IPR002471">
    <property type="entry name" value="Pept_S9_AS"/>
</dbReference>
<accession>A0ABP1Q224</accession>
<keyword evidence="5 7" id="KW-0378">Hydrolase</keyword>
<dbReference type="PANTHER" id="PTHR42881">
    <property type="entry name" value="PROLYL ENDOPEPTIDASE"/>
    <property type="match status" value="1"/>
</dbReference>
<dbReference type="InterPro" id="IPR029058">
    <property type="entry name" value="AB_hydrolase_fold"/>
</dbReference>
<dbReference type="EMBL" id="CAXLJM020000016">
    <property type="protein sequence ID" value="CAL8082960.1"/>
    <property type="molecule type" value="Genomic_DNA"/>
</dbReference>
<evidence type="ECO:0000256" key="4">
    <source>
        <dbReference type="ARBA" id="ARBA00022670"/>
    </source>
</evidence>
<dbReference type="Gene3D" id="3.40.50.1820">
    <property type="entry name" value="alpha/beta hydrolase"/>
    <property type="match status" value="1"/>
</dbReference>
<dbReference type="Proteomes" id="UP001642540">
    <property type="component" value="Unassembled WGS sequence"/>
</dbReference>
<protein>
    <recommendedName>
        <fullName evidence="3 7">Prolyl endopeptidase</fullName>
        <ecNumber evidence="7">3.4.21.-</ecNumber>
    </recommendedName>
</protein>
<evidence type="ECO:0000256" key="5">
    <source>
        <dbReference type="ARBA" id="ARBA00022801"/>
    </source>
</evidence>
<dbReference type="PANTHER" id="PTHR42881:SF2">
    <property type="entry name" value="PROLYL ENDOPEPTIDASE"/>
    <property type="match status" value="1"/>
</dbReference>
<evidence type="ECO:0000256" key="3">
    <source>
        <dbReference type="ARBA" id="ARBA00016310"/>
    </source>
</evidence>
<gene>
    <name evidence="10" type="ORF">ODALV1_LOCUS5363</name>
</gene>
<dbReference type="InterPro" id="IPR001375">
    <property type="entry name" value="Peptidase_S9_cat"/>
</dbReference>
<organism evidence="10 11">
    <name type="scientific">Orchesella dallaii</name>
    <dbReference type="NCBI Taxonomy" id="48710"/>
    <lineage>
        <taxon>Eukaryota</taxon>
        <taxon>Metazoa</taxon>
        <taxon>Ecdysozoa</taxon>
        <taxon>Arthropoda</taxon>
        <taxon>Hexapoda</taxon>
        <taxon>Collembola</taxon>
        <taxon>Entomobryomorpha</taxon>
        <taxon>Entomobryoidea</taxon>
        <taxon>Orchesellidae</taxon>
        <taxon>Orchesellinae</taxon>
        <taxon>Orchesella</taxon>
    </lineage>
</organism>
<keyword evidence="4 7" id="KW-0645">Protease</keyword>
<dbReference type="Pfam" id="PF02897">
    <property type="entry name" value="Peptidase_S9_N"/>
    <property type="match status" value="1"/>
</dbReference>
<evidence type="ECO:0000256" key="1">
    <source>
        <dbReference type="ARBA" id="ARBA00001070"/>
    </source>
</evidence>
<dbReference type="InterPro" id="IPR023302">
    <property type="entry name" value="Pept_S9A_N"/>
</dbReference>
<evidence type="ECO:0000256" key="2">
    <source>
        <dbReference type="ARBA" id="ARBA00005228"/>
    </source>
</evidence>
<evidence type="ECO:0000313" key="10">
    <source>
        <dbReference type="EMBL" id="CAL8082960.1"/>
    </source>
</evidence>
<dbReference type="EC" id="3.4.21.-" evidence="7"/>
<evidence type="ECO:0000256" key="7">
    <source>
        <dbReference type="RuleBase" id="RU368024"/>
    </source>
</evidence>
<dbReference type="InterPro" id="IPR051167">
    <property type="entry name" value="Prolyl_oligopep/macrocyclase"/>
</dbReference>
<dbReference type="InterPro" id="IPR002470">
    <property type="entry name" value="Peptidase_S9A"/>
</dbReference>
<proteinExistence type="inferred from homology"/>
<reference evidence="10 11" key="1">
    <citation type="submission" date="2024-08" db="EMBL/GenBank/DDBJ databases">
        <authorList>
            <person name="Cucini C."/>
            <person name="Frati F."/>
        </authorList>
    </citation>
    <scope>NUCLEOTIDE SEQUENCE [LARGE SCALE GENOMIC DNA]</scope>
</reference>
<evidence type="ECO:0000259" key="8">
    <source>
        <dbReference type="Pfam" id="PF00326"/>
    </source>
</evidence>
<keyword evidence="6 7" id="KW-0720">Serine protease</keyword>
<evidence type="ECO:0000256" key="6">
    <source>
        <dbReference type="ARBA" id="ARBA00022825"/>
    </source>
</evidence>
<comment type="similarity">
    <text evidence="2 7">Belongs to the peptidase S9A family.</text>
</comment>
<dbReference type="PRINTS" id="PR00862">
    <property type="entry name" value="PROLIGOPTASE"/>
</dbReference>
<dbReference type="SUPFAM" id="SSF50993">
    <property type="entry name" value="Peptidase/esterase 'gauge' domain"/>
    <property type="match status" value="1"/>
</dbReference>
<keyword evidence="11" id="KW-1185">Reference proteome</keyword>
<evidence type="ECO:0000259" key="9">
    <source>
        <dbReference type="Pfam" id="PF02897"/>
    </source>
</evidence>
<evidence type="ECO:0000313" key="11">
    <source>
        <dbReference type="Proteomes" id="UP001642540"/>
    </source>
</evidence>
<dbReference type="Gene3D" id="2.130.10.120">
    <property type="entry name" value="Prolyl oligopeptidase, N-terminal domain"/>
    <property type="match status" value="1"/>
</dbReference>
<dbReference type="SUPFAM" id="SSF53474">
    <property type="entry name" value="alpha/beta-Hydrolases"/>
    <property type="match status" value="1"/>
</dbReference>
<feature type="domain" description="Peptidase S9A N-terminal" evidence="9">
    <location>
        <begin position="93"/>
        <end position="509"/>
    </location>
</feature>
<dbReference type="Pfam" id="PF00326">
    <property type="entry name" value="Peptidase_S9"/>
    <property type="match status" value="1"/>
</dbReference>
<comment type="catalytic activity">
    <reaction evidence="1">
        <text>Hydrolysis of Pro-|-Xaa &gt;&gt; Ala-|-Xaa in oligopeptides.</text>
        <dbReference type="EC" id="3.4.21.26"/>
    </reaction>
</comment>
<comment type="caution">
    <text evidence="10">The sequence shown here is derived from an EMBL/GenBank/DDBJ whole genome shotgun (WGS) entry which is preliminary data.</text>
</comment>
<feature type="domain" description="Peptidase S9 prolyl oligopeptidase catalytic" evidence="8">
    <location>
        <begin position="570"/>
        <end position="792"/>
    </location>
</feature>